<evidence type="ECO:0000256" key="4">
    <source>
        <dbReference type="SAM" id="MobiDB-lite"/>
    </source>
</evidence>
<dbReference type="EMBL" id="HBKQ01001136">
    <property type="protein sequence ID" value="CAE2201226.1"/>
    <property type="molecule type" value="Transcribed_RNA"/>
</dbReference>
<reference evidence="5" key="1">
    <citation type="submission" date="2021-01" db="EMBL/GenBank/DDBJ databases">
        <authorList>
            <person name="Corre E."/>
            <person name="Pelletier E."/>
            <person name="Niang G."/>
            <person name="Scheremetjew M."/>
            <person name="Finn R."/>
            <person name="Kale V."/>
            <person name="Holt S."/>
            <person name="Cochrane G."/>
            <person name="Meng A."/>
            <person name="Brown T."/>
            <person name="Cohen L."/>
        </authorList>
    </citation>
    <scope>NUCLEOTIDE SEQUENCE</scope>
    <source>
        <strain evidence="5">Isolate 1302-5</strain>
    </source>
</reference>
<accession>A0A7S4HJK9</accession>
<dbReference type="PANTHER" id="PTHR22706:SF1">
    <property type="entry name" value="ASSEMBLY FACTOR FOR SPINDLE MICROTUBULES"/>
    <property type="match status" value="1"/>
</dbReference>
<dbReference type="GO" id="GO:0000278">
    <property type="term" value="P:mitotic cell cycle"/>
    <property type="evidence" value="ECO:0007669"/>
    <property type="project" value="TreeGrafter"/>
</dbReference>
<dbReference type="GO" id="GO:0051295">
    <property type="term" value="P:establishment of meiotic spindle localization"/>
    <property type="evidence" value="ECO:0007669"/>
    <property type="project" value="TreeGrafter"/>
</dbReference>
<protein>
    <submittedName>
        <fullName evidence="5">Uncharacterized protein</fullName>
    </submittedName>
</protein>
<keyword evidence="2" id="KW-0963">Cytoplasm</keyword>
<organism evidence="5">
    <name type="scientific">Odontella aurita</name>
    <dbReference type="NCBI Taxonomy" id="265563"/>
    <lineage>
        <taxon>Eukaryota</taxon>
        <taxon>Sar</taxon>
        <taxon>Stramenopiles</taxon>
        <taxon>Ochrophyta</taxon>
        <taxon>Bacillariophyta</taxon>
        <taxon>Mediophyceae</taxon>
        <taxon>Biddulphiophycidae</taxon>
        <taxon>Eupodiscales</taxon>
        <taxon>Odontellaceae</taxon>
        <taxon>Odontella</taxon>
    </lineage>
</organism>
<dbReference type="GO" id="GO:0005516">
    <property type="term" value="F:calmodulin binding"/>
    <property type="evidence" value="ECO:0007669"/>
    <property type="project" value="UniProtKB-KW"/>
</dbReference>
<proteinExistence type="predicted"/>
<feature type="region of interest" description="Disordered" evidence="4">
    <location>
        <begin position="520"/>
        <end position="551"/>
    </location>
</feature>
<evidence type="ECO:0000313" key="5">
    <source>
        <dbReference type="EMBL" id="CAE2201226.1"/>
    </source>
</evidence>
<dbReference type="PROSITE" id="PS50096">
    <property type="entry name" value="IQ"/>
    <property type="match status" value="1"/>
</dbReference>
<dbReference type="InterPro" id="IPR051185">
    <property type="entry name" value="ASPM"/>
</dbReference>
<evidence type="ECO:0000256" key="3">
    <source>
        <dbReference type="ARBA" id="ARBA00022860"/>
    </source>
</evidence>
<evidence type="ECO:0000256" key="1">
    <source>
        <dbReference type="ARBA" id="ARBA00004496"/>
    </source>
</evidence>
<dbReference type="GO" id="GO:0005737">
    <property type="term" value="C:cytoplasm"/>
    <property type="evidence" value="ECO:0007669"/>
    <property type="project" value="UniProtKB-SubCell"/>
</dbReference>
<evidence type="ECO:0000256" key="2">
    <source>
        <dbReference type="ARBA" id="ARBA00022490"/>
    </source>
</evidence>
<name>A0A7S4HJK9_9STRA</name>
<comment type="subcellular location">
    <subcellularLocation>
        <location evidence="1">Cytoplasm</location>
    </subcellularLocation>
</comment>
<dbReference type="AlphaFoldDB" id="A0A7S4HJK9"/>
<dbReference type="PANTHER" id="PTHR22706">
    <property type="entry name" value="ASSEMBLY FACTOR FOR SPINDLE MICROTUBULES"/>
    <property type="match status" value="1"/>
</dbReference>
<dbReference type="GO" id="GO:0007051">
    <property type="term" value="P:spindle organization"/>
    <property type="evidence" value="ECO:0007669"/>
    <property type="project" value="TreeGrafter"/>
</dbReference>
<keyword evidence="3" id="KW-0112">Calmodulin-binding</keyword>
<sequence length="551" mass="62163">MTYTELRSMRDHSTAVPFAAEHRATPIVSQLKRVTMGCNTSSSLMLTTLSSSTSTDSRPTVAEAEYMFTTNGTNQLIRQHSIAKAPSVSECKTSSTIMLPQTKLPVFTMISPRTKRQIDRIEAVRSLMKNNGGCDDSTTSSCSLPAHSFPYKSFKPNCGIPDSIILDHVSDWRMQNLLTQTNQRIAGVHGDRTEIGHFSAEPDPDISAPEYGLDMDGVDSEATAAPSILRLCGSLHKTSRRCLVRWATRTWHQKAAIVGNNRRAKSCETLQMAFRICLARRELAARRKMFNMQKERQAKALAAEERKKYSGAICLEKYYRQWAQKRKFMLLKLQHLSAVRIQRGVRRMLSFNQKVRMALADASALRIQVMVRAVFAHRKAALLRKILYVNEEIESEIWRTSCCSTNQHFREYGSIYLIGCKWREHKSSAKEKQKDEMKLLLMRTKAAVLIQSNLRVLMTRREYMCHSREKKIKTATRNSSCSENTMLAPSSFCCVAASRPLVGQGNGAAHLSNGEAACNEAESSSLEHTNAERLRGPADRNRPQLGEAWHH</sequence>
<feature type="compositionally biased region" description="Basic and acidic residues" evidence="4">
    <location>
        <begin position="529"/>
        <end position="551"/>
    </location>
</feature>
<dbReference type="GO" id="GO:0000922">
    <property type="term" value="C:spindle pole"/>
    <property type="evidence" value="ECO:0007669"/>
    <property type="project" value="TreeGrafter"/>
</dbReference>
<gene>
    <name evidence="5" type="ORF">OAUR00152_LOCUS800</name>
</gene>